<evidence type="ECO:0000313" key="1">
    <source>
        <dbReference type="EMBL" id="SHJ11591.1"/>
    </source>
</evidence>
<dbReference type="Proteomes" id="UP000191240">
    <property type="component" value="Unassembled WGS sequence"/>
</dbReference>
<dbReference type="RefSeq" id="WP_052212626.1">
    <property type="nucleotide sequence ID" value="NZ_FQYW01000034.1"/>
</dbReference>
<sequence>MYRAFELVVTEDVLQEAPFRKCANAGKKITLSEEKNIEELLRDVLYNGTIDGTALAERYFPILKRDVFLSYSHKDKELAYMLVGMLESFFGLTTFIDSTFWGNADILLKEIDNKYCLQCNSQSYSYIKRNFSTAHVHVMLMSAIMKAMDSAEIIIFLNTPRSVPDLELAINGNGYDEYTLSPWIYEEILLTTMLKESELNRHRQRLTLDEEVLEHYAKRLNIKYKLPQNKLIQLSLGDIEEWYKEYQMSQDKHPLDVLYTLKSNVAS</sequence>
<dbReference type="EMBL" id="FQYW01000034">
    <property type="protein sequence ID" value="SHJ11591.1"/>
    <property type="molecule type" value="Genomic_DNA"/>
</dbReference>
<evidence type="ECO:0000313" key="2">
    <source>
        <dbReference type="Proteomes" id="UP000191240"/>
    </source>
</evidence>
<protein>
    <recommendedName>
        <fullName evidence="3">TIR domain-containing protein</fullName>
    </recommendedName>
</protein>
<evidence type="ECO:0008006" key="3">
    <source>
        <dbReference type="Google" id="ProtNLM"/>
    </source>
</evidence>
<dbReference type="InterPro" id="IPR035897">
    <property type="entry name" value="Toll_tir_struct_dom_sf"/>
</dbReference>
<reference evidence="1 2" key="1">
    <citation type="submission" date="2016-11" db="EMBL/GenBank/DDBJ databases">
        <authorList>
            <person name="Jaros S."/>
            <person name="Januszkiewicz K."/>
            <person name="Wedrychowicz H."/>
        </authorList>
    </citation>
    <scope>NUCLEOTIDE SEQUENCE [LARGE SCALE GENOMIC DNA]</scope>
    <source>
        <strain evidence="1 2">DSM 3074</strain>
    </source>
</reference>
<organism evidence="1 2">
    <name type="scientific">Anaerovibrio lipolyticus DSM 3074</name>
    <dbReference type="NCBI Taxonomy" id="1120997"/>
    <lineage>
        <taxon>Bacteria</taxon>
        <taxon>Bacillati</taxon>
        <taxon>Bacillota</taxon>
        <taxon>Negativicutes</taxon>
        <taxon>Selenomonadales</taxon>
        <taxon>Selenomonadaceae</taxon>
        <taxon>Anaerovibrio</taxon>
    </lineage>
</organism>
<proteinExistence type="predicted"/>
<dbReference type="OrthoDB" id="6971689at2"/>
<dbReference type="AlphaFoldDB" id="A0A1M6GNP4"/>
<name>A0A1M6GNP4_9FIRM</name>
<dbReference type="Gene3D" id="3.40.50.10140">
    <property type="entry name" value="Toll/interleukin-1 receptor homology (TIR) domain"/>
    <property type="match status" value="1"/>
</dbReference>
<accession>A0A1M6GNP4</accession>
<dbReference type="SUPFAM" id="SSF52200">
    <property type="entry name" value="Toll/Interleukin receptor TIR domain"/>
    <property type="match status" value="1"/>
</dbReference>
<gene>
    <name evidence="1" type="ORF">SAMN02745671_02722</name>
</gene>